<comment type="caution">
    <text evidence="4">The sequence shown here is derived from an EMBL/GenBank/DDBJ whole genome shotgun (WGS) entry which is preliminary data.</text>
</comment>
<protein>
    <recommendedName>
        <fullName evidence="6">NGG1p interacting factor NIF3</fullName>
    </recommendedName>
</protein>
<evidence type="ECO:0000256" key="3">
    <source>
        <dbReference type="PIRSR" id="PIRSR602678-1"/>
    </source>
</evidence>
<feature type="binding site" evidence="3">
    <location>
        <position position="92"/>
    </location>
    <ligand>
        <name>a divalent metal cation</name>
        <dbReference type="ChEBI" id="CHEBI:60240"/>
        <label>1</label>
    </ligand>
</feature>
<evidence type="ECO:0000256" key="1">
    <source>
        <dbReference type="ARBA" id="ARBA00006964"/>
    </source>
</evidence>
<dbReference type="Gene3D" id="3.40.1390.30">
    <property type="entry name" value="NIF3 (NGG1p interacting factor 3)-like"/>
    <property type="match status" value="1"/>
</dbReference>
<dbReference type="PANTHER" id="PTHR13799">
    <property type="entry name" value="NGG1 INTERACTING FACTOR 3"/>
    <property type="match status" value="1"/>
</dbReference>
<comment type="similarity">
    <text evidence="1">Belongs to the GTP cyclohydrolase I type 2/NIF3 family.</text>
</comment>
<feature type="binding site" evidence="3">
    <location>
        <position position="224"/>
    </location>
    <ligand>
        <name>a divalent metal cation</name>
        <dbReference type="ChEBI" id="CHEBI:60240"/>
        <label>1</label>
    </ligand>
</feature>
<evidence type="ECO:0000313" key="4">
    <source>
        <dbReference type="EMBL" id="RYC72044.1"/>
    </source>
</evidence>
<accession>A0A4Q2UR70</accession>
<reference evidence="4 5" key="1">
    <citation type="submission" date="2019-01" db="EMBL/GenBank/DDBJ databases">
        <title>Spirosoma flava sp. nov., a propanil-degrading bacterium isolated from herbicide-contaminated soil.</title>
        <authorList>
            <person name="Zhang L."/>
            <person name="Jiang J.-D."/>
        </authorList>
    </citation>
    <scope>NUCLEOTIDE SEQUENCE [LARGE SCALE GENOMIC DNA]</scope>
    <source>
        <strain evidence="4 5">TY50</strain>
    </source>
</reference>
<dbReference type="Proteomes" id="UP000290407">
    <property type="component" value="Unassembled WGS sequence"/>
</dbReference>
<keyword evidence="5" id="KW-1185">Reference proteome</keyword>
<dbReference type="GO" id="GO:0005737">
    <property type="term" value="C:cytoplasm"/>
    <property type="evidence" value="ECO:0007669"/>
    <property type="project" value="TreeGrafter"/>
</dbReference>
<dbReference type="Pfam" id="PF01784">
    <property type="entry name" value="DUF34_NIF3"/>
    <property type="match status" value="1"/>
</dbReference>
<dbReference type="GO" id="GO:0046872">
    <property type="term" value="F:metal ion binding"/>
    <property type="evidence" value="ECO:0007669"/>
    <property type="project" value="UniProtKB-KW"/>
</dbReference>
<name>A0A4Q2UR70_9BACT</name>
<dbReference type="AlphaFoldDB" id="A0A4Q2UR70"/>
<feature type="binding site" evidence="3">
    <location>
        <position position="220"/>
    </location>
    <ligand>
        <name>a divalent metal cation</name>
        <dbReference type="ChEBI" id="CHEBI:60240"/>
        <label>1</label>
    </ligand>
</feature>
<organism evidence="4 5">
    <name type="scientific">Spirosoma sordidisoli</name>
    <dbReference type="NCBI Taxonomy" id="2502893"/>
    <lineage>
        <taxon>Bacteria</taxon>
        <taxon>Pseudomonadati</taxon>
        <taxon>Bacteroidota</taxon>
        <taxon>Cytophagia</taxon>
        <taxon>Cytophagales</taxon>
        <taxon>Cytophagaceae</taxon>
        <taxon>Spirosoma</taxon>
    </lineage>
</organism>
<evidence type="ECO:0000256" key="2">
    <source>
        <dbReference type="ARBA" id="ARBA00022723"/>
    </source>
</evidence>
<dbReference type="SUPFAM" id="SSF102705">
    <property type="entry name" value="NIF3 (NGG1p interacting factor 3)-like"/>
    <property type="match status" value="1"/>
</dbReference>
<gene>
    <name evidence="4" type="ORF">EQG79_07965</name>
</gene>
<evidence type="ECO:0008006" key="6">
    <source>
        <dbReference type="Google" id="ProtNLM"/>
    </source>
</evidence>
<keyword evidence="2 3" id="KW-0479">Metal-binding</keyword>
<dbReference type="RefSeq" id="WP_077920637.1">
    <property type="nucleotide sequence ID" value="NZ_SBLB01000001.1"/>
</dbReference>
<dbReference type="InterPro" id="IPR036069">
    <property type="entry name" value="DUF34/NIF3_sf"/>
</dbReference>
<proteinExistence type="inferred from homology"/>
<dbReference type="PANTHER" id="PTHR13799:SF14">
    <property type="entry name" value="GTP CYCLOHYDROLASE 1 TYPE 2 HOMOLOG"/>
    <property type="match status" value="1"/>
</dbReference>
<dbReference type="InterPro" id="IPR002678">
    <property type="entry name" value="DUF34/NIF3"/>
</dbReference>
<dbReference type="EMBL" id="SBLB01000001">
    <property type="protein sequence ID" value="RYC72044.1"/>
    <property type="molecule type" value="Genomic_DNA"/>
</dbReference>
<evidence type="ECO:0000313" key="5">
    <source>
        <dbReference type="Proteomes" id="UP000290407"/>
    </source>
</evidence>
<sequence>MSAEPLLVNHIADYLGHELATGRYPISEQGGIDCPSDRPVRRLGLALEPFPGILNWVREQQLDALWLHRPWQLDASQLPAGLALLHHHLPFDETLTMGLNHRLARLLGAADPVRPLGTKQATDERGQLLPPRPIGMLIDVPMREFDAQLATISRAFAGYDRAEAGRHTDVTRLAVVGAMTDTLIRQAAEAGAELYLTGQYRKPAQDAVNQTGMAVIAVGHRRTEEWGLLALAELLRERWPDLTTICR</sequence>